<proteinExistence type="predicted"/>
<dbReference type="Proteomes" id="UP001597280">
    <property type="component" value="Unassembled WGS sequence"/>
</dbReference>
<dbReference type="EMBL" id="JBHUFL010000002">
    <property type="protein sequence ID" value="MFD1834298.1"/>
    <property type="molecule type" value="Genomic_DNA"/>
</dbReference>
<accession>A0ABW4PU65</accession>
<protein>
    <submittedName>
        <fullName evidence="2">Uncharacterized protein</fullName>
    </submittedName>
</protein>
<feature type="region of interest" description="Disordered" evidence="1">
    <location>
        <begin position="143"/>
        <end position="166"/>
    </location>
</feature>
<dbReference type="RefSeq" id="WP_343903663.1">
    <property type="nucleotide sequence ID" value="NZ_BAAAIS010000002.1"/>
</dbReference>
<evidence type="ECO:0000313" key="3">
    <source>
        <dbReference type="Proteomes" id="UP001597280"/>
    </source>
</evidence>
<evidence type="ECO:0000256" key="1">
    <source>
        <dbReference type="SAM" id="MobiDB-lite"/>
    </source>
</evidence>
<sequence>MIVPGASSLPETGGRDDQVGLPDPEELRVALRPPELPLPAPRTPLELAQRVGDLTHAERYREAVALAAMPLPGGGSVVGHAPVPAPVAADLAVLASARLAALARVGTDEEVAAAAGDLLRAQRRAGHAAQAVATAQVLLERGVLREPADGGEGSDGPRAGRRRAAPATVTPELLAVVRELDVPHRRARGAVGPACADLAGPAGPADPAATATDPRRRIRVLRAALDALPAARADLLGAPEPMLRLRLAQALEAAGLTESATTAALDALELLEEVDADPEAEASRRADPHRVRIAAHAVLARTLRASHPLAAVRHALDALGVMRRVEDAPLRVGLVTDLLEALTAAGLERDASFAAGRLASLQRSLRRDELRTGPLLAVAGQRIRVGRADEAREALEEVRRIARDHRDRSTDLEAARLLATLYEREGDLRGSLLQLRRVAADARWLSDDLATPAPRRGPFLRIELEALALVLRRAMDLGETPTARAAARAIERRTRPDGGRLLLPSALLWDHRVDARVGELVAVAAAEPDAEELPQLLDGAREVIGLAPGGHEERALYWRAYLDEQHALLLERRGEREAALAAALQAQAQWRNQDAEADDLERIDALVGRLSAEA</sequence>
<comment type="caution">
    <text evidence="2">The sequence shown here is derived from an EMBL/GenBank/DDBJ whole genome shotgun (WGS) entry which is preliminary data.</text>
</comment>
<reference evidence="3" key="1">
    <citation type="journal article" date="2019" name="Int. J. Syst. Evol. Microbiol.">
        <title>The Global Catalogue of Microorganisms (GCM) 10K type strain sequencing project: providing services to taxonomists for standard genome sequencing and annotation.</title>
        <authorList>
            <consortium name="The Broad Institute Genomics Platform"/>
            <consortium name="The Broad Institute Genome Sequencing Center for Infectious Disease"/>
            <person name="Wu L."/>
            <person name="Ma J."/>
        </authorList>
    </citation>
    <scope>NUCLEOTIDE SEQUENCE [LARGE SCALE GENOMIC DNA]</scope>
    <source>
        <strain evidence="3">JCM 11650</strain>
    </source>
</reference>
<organism evidence="2 3">
    <name type="scientific">Brachybacterium rhamnosum</name>
    <dbReference type="NCBI Taxonomy" id="173361"/>
    <lineage>
        <taxon>Bacteria</taxon>
        <taxon>Bacillati</taxon>
        <taxon>Actinomycetota</taxon>
        <taxon>Actinomycetes</taxon>
        <taxon>Micrococcales</taxon>
        <taxon>Dermabacteraceae</taxon>
        <taxon>Brachybacterium</taxon>
    </lineage>
</organism>
<evidence type="ECO:0000313" key="2">
    <source>
        <dbReference type="EMBL" id="MFD1834298.1"/>
    </source>
</evidence>
<gene>
    <name evidence="2" type="ORF">ACFSDA_04330</name>
</gene>
<name>A0ABW4PU65_9MICO</name>
<feature type="region of interest" description="Disordered" evidence="1">
    <location>
        <begin position="1"/>
        <end position="26"/>
    </location>
</feature>
<keyword evidence="3" id="KW-1185">Reference proteome</keyword>